<dbReference type="PANTHER" id="PTHR11113:SF14">
    <property type="entry name" value="N-ACETYLGLUCOSAMINE-6-PHOSPHATE DEACETYLASE"/>
    <property type="match status" value="1"/>
</dbReference>
<keyword evidence="3 5" id="KW-0378">Hydrolase</keyword>
<dbReference type="InterPro" id="IPR006680">
    <property type="entry name" value="Amidohydro-rel"/>
</dbReference>
<evidence type="ECO:0000313" key="8">
    <source>
        <dbReference type="Proteomes" id="UP001519308"/>
    </source>
</evidence>
<dbReference type="PANTHER" id="PTHR11113">
    <property type="entry name" value="N-ACETYLGLUCOSAMINE-6-PHOSPHATE DEACETYLASE"/>
    <property type="match status" value="1"/>
</dbReference>
<dbReference type="EC" id="3.5.1.25" evidence="7"/>
<protein>
    <submittedName>
        <fullName evidence="7">N-acetylglucosamine-6-phosphate deacetylase</fullName>
        <ecNumber evidence="7">3.5.1.25</ecNumber>
    </submittedName>
</protein>
<dbReference type="Gene3D" id="3.20.20.140">
    <property type="entry name" value="Metal-dependent hydrolases"/>
    <property type="match status" value="1"/>
</dbReference>
<dbReference type="SUPFAM" id="SSF51556">
    <property type="entry name" value="Metallo-dependent hydrolases"/>
    <property type="match status" value="1"/>
</dbReference>
<evidence type="ECO:0000256" key="2">
    <source>
        <dbReference type="ARBA" id="ARBA00022723"/>
    </source>
</evidence>
<dbReference type="PIRSF" id="PIRSF038994">
    <property type="entry name" value="NagA"/>
    <property type="match status" value="1"/>
</dbReference>
<dbReference type="SUPFAM" id="SSF51338">
    <property type="entry name" value="Composite domain of metallo-dependent hydrolases"/>
    <property type="match status" value="1"/>
</dbReference>
<proteinExistence type="inferred from homology"/>
<feature type="domain" description="Amidohydrolase-related" evidence="6">
    <location>
        <begin position="77"/>
        <end position="401"/>
    </location>
</feature>
<keyword evidence="4 5" id="KW-0119">Carbohydrate metabolism</keyword>
<dbReference type="EMBL" id="JAGGLL010000026">
    <property type="protein sequence ID" value="MBP2023297.1"/>
    <property type="molecule type" value="Genomic_DNA"/>
</dbReference>
<gene>
    <name evidence="7" type="ORF">J2Z44_003134</name>
</gene>
<keyword evidence="8" id="KW-1185">Reference proteome</keyword>
<sequence length="407" mass="44825">MKAIINGKIITEKEVLKNMAIIFDKEIVAIIDEDELINYSNSNSSKGISSLAEGESYNHRPCQYEELEIIDAKGQYVGPGFIDIHIHGSGGKDTMDGDLEALKVISKTIAKNGVTGFLPTTMTMDKEHIYNAFKVIRIAMESKLEGAAVLGCHMEGPFINKKYKGAQNPEHIIAPDFQFIKDYVDIIKIITIAPEKDENHNFLSKMKNHKEIVLSMGHSNATFEEAMESIKMGISHSTHVFNAMTPLNHREPGVVGAVFKSNITCELIADTVHVHPGIYEVLNKVKGTDKLVLITDSMRAGCMKEGIYDLGGQEVLVKEGSARLNDGTLAGSILTLNEAVKNFYKHSNIEIYEAVNMAALNPARVIGLDKYKGSLEVGKHSDIIIFDEGFQVNKTIVGGQVLQFEEA</sequence>
<dbReference type="Gene3D" id="2.30.40.10">
    <property type="entry name" value="Urease, subunit C, domain 1"/>
    <property type="match status" value="1"/>
</dbReference>
<dbReference type="InterPro" id="IPR032466">
    <property type="entry name" value="Metal_Hydrolase"/>
</dbReference>
<name>A0ABS4K689_9CLOT</name>
<dbReference type="InterPro" id="IPR011059">
    <property type="entry name" value="Metal-dep_hydrolase_composite"/>
</dbReference>
<keyword evidence="2" id="KW-0479">Metal-binding</keyword>
<dbReference type="CDD" id="cd00854">
    <property type="entry name" value="NagA"/>
    <property type="match status" value="1"/>
</dbReference>
<evidence type="ECO:0000259" key="6">
    <source>
        <dbReference type="Pfam" id="PF01979"/>
    </source>
</evidence>
<evidence type="ECO:0000256" key="3">
    <source>
        <dbReference type="ARBA" id="ARBA00022801"/>
    </source>
</evidence>
<accession>A0ABS4K689</accession>
<organism evidence="7 8">
    <name type="scientific">Clostridium punense</name>
    <dbReference type="NCBI Taxonomy" id="1054297"/>
    <lineage>
        <taxon>Bacteria</taxon>
        <taxon>Bacillati</taxon>
        <taxon>Bacillota</taxon>
        <taxon>Clostridia</taxon>
        <taxon>Eubacteriales</taxon>
        <taxon>Clostridiaceae</taxon>
        <taxon>Clostridium</taxon>
    </lineage>
</organism>
<dbReference type="NCBIfam" id="TIGR00221">
    <property type="entry name" value="nagA"/>
    <property type="match status" value="1"/>
</dbReference>
<evidence type="ECO:0000256" key="4">
    <source>
        <dbReference type="ARBA" id="ARBA00023277"/>
    </source>
</evidence>
<dbReference type="GO" id="GO:0008448">
    <property type="term" value="F:N-acetylglucosamine-6-phosphate deacetylase activity"/>
    <property type="evidence" value="ECO:0007669"/>
    <property type="project" value="UniProtKB-EC"/>
</dbReference>
<reference evidence="7 8" key="1">
    <citation type="submission" date="2021-03" db="EMBL/GenBank/DDBJ databases">
        <title>Genomic Encyclopedia of Type Strains, Phase IV (KMG-IV): sequencing the most valuable type-strain genomes for metagenomic binning, comparative biology and taxonomic classification.</title>
        <authorList>
            <person name="Goeker M."/>
        </authorList>
    </citation>
    <scope>NUCLEOTIDE SEQUENCE [LARGE SCALE GENOMIC DNA]</scope>
    <source>
        <strain evidence="7 8">DSM 28650</strain>
    </source>
</reference>
<comment type="caution">
    <text evidence="7">The sequence shown here is derived from an EMBL/GenBank/DDBJ whole genome shotgun (WGS) entry which is preliminary data.</text>
</comment>
<evidence type="ECO:0000256" key="5">
    <source>
        <dbReference type="PIRNR" id="PIRNR038994"/>
    </source>
</evidence>
<dbReference type="Pfam" id="PF01979">
    <property type="entry name" value="Amidohydro_1"/>
    <property type="match status" value="1"/>
</dbReference>
<dbReference type="Proteomes" id="UP001519308">
    <property type="component" value="Unassembled WGS sequence"/>
</dbReference>
<dbReference type="InterPro" id="IPR003764">
    <property type="entry name" value="GlcNAc_6-P_deAcase"/>
</dbReference>
<evidence type="ECO:0000313" key="7">
    <source>
        <dbReference type="EMBL" id="MBP2023297.1"/>
    </source>
</evidence>
<evidence type="ECO:0000256" key="1">
    <source>
        <dbReference type="ARBA" id="ARBA00010716"/>
    </source>
</evidence>
<comment type="similarity">
    <text evidence="1 5">Belongs to the metallo-dependent hydrolases superfamily. NagA family.</text>
</comment>
<dbReference type="RefSeq" id="WP_209649778.1">
    <property type="nucleotide sequence ID" value="NZ_JAGGLL010000026.1"/>
</dbReference>